<evidence type="ECO:0000313" key="4">
    <source>
        <dbReference type="Proteomes" id="UP001611162"/>
    </source>
</evidence>
<keyword evidence="2" id="KW-0479">Metal-binding</keyword>
<dbReference type="InterPro" id="IPR002397">
    <property type="entry name" value="Cyt_P450_B"/>
</dbReference>
<organism evidence="3 4">
    <name type="scientific">Streptomyces abikoensis</name>
    <dbReference type="NCBI Taxonomy" id="97398"/>
    <lineage>
        <taxon>Bacteria</taxon>
        <taxon>Bacillati</taxon>
        <taxon>Actinomycetota</taxon>
        <taxon>Actinomycetes</taxon>
        <taxon>Kitasatosporales</taxon>
        <taxon>Streptomycetaceae</taxon>
        <taxon>Streptomyces</taxon>
    </lineage>
</organism>
<dbReference type="Pfam" id="PF00067">
    <property type="entry name" value="p450"/>
    <property type="match status" value="1"/>
</dbReference>
<dbReference type="InterPro" id="IPR001128">
    <property type="entry name" value="Cyt_P450"/>
</dbReference>
<comment type="similarity">
    <text evidence="1 2">Belongs to the cytochrome P450 family.</text>
</comment>
<keyword evidence="2" id="KW-0560">Oxidoreductase</keyword>
<evidence type="ECO:0000256" key="1">
    <source>
        <dbReference type="ARBA" id="ARBA00010617"/>
    </source>
</evidence>
<reference evidence="3 4" key="1">
    <citation type="submission" date="2024-10" db="EMBL/GenBank/DDBJ databases">
        <title>The Natural Products Discovery Center: Release of the First 8490 Sequenced Strains for Exploring Actinobacteria Biosynthetic Diversity.</title>
        <authorList>
            <person name="Kalkreuter E."/>
            <person name="Kautsar S.A."/>
            <person name="Yang D."/>
            <person name="Bader C.D."/>
            <person name="Teijaro C.N."/>
            <person name="Fluegel L."/>
            <person name="Davis C.M."/>
            <person name="Simpson J.R."/>
            <person name="Lauterbach L."/>
            <person name="Steele A.D."/>
            <person name="Gui C."/>
            <person name="Meng S."/>
            <person name="Li G."/>
            <person name="Viehrig K."/>
            <person name="Ye F."/>
            <person name="Su P."/>
            <person name="Kiefer A.F."/>
            <person name="Nichols A."/>
            <person name="Cepeda A.J."/>
            <person name="Yan W."/>
            <person name="Fan B."/>
            <person name="Jiang Y."/>
            <person name="Adhikari A."/>
            <person name="Zheng C.-J."/>
            <person name="Schuster L."/>
            <person name="Cowan T.M."/>
            <person name="Smanski M.J."/>
            <person name="Chevrette M.G."/>
            <person name="De Carvalho L.P.S."/>
            <person name="Shen B."/>
        </authorList>
    </citation>
    <scope>NUCLEOTIDE SEQUENCE [LARGE SCALE GENOMIC DNA]</scope>
    <source>
        <strain evidence="3 4">NPDC020979</strain>
    </source>
</reference>
<dbReference type="PANTHER" id="PTHR46696">
    <property type="entry name" value="P450, PUTATIVE (EUROFUNG)-RELATED"/>
    <property type="match status" value="1"/>
</dbReference>
<dbReference type="PROSITE" id="PS00086">
    <property type="entry name" value="CYTOCHROME_P450"/>
    <property type="match status" value="1"/>
</dbReference>
<keyword evidence="2" id="KW-0349">Heme</keyword>
<keyword evidence="2" id="KW-0408">Iron</keyword>
<dbReference type="PRINTS" id="PR00359">
    <property type="entry name" value="BP450"/>
</dbReference>
<comment type="caution">
    <text evidence="3">The sequence shown here is derived from an EMBL/GenBank/DDBJ whole genome shotgun (WGS) entry which is preliminary data.</text>
</comment>
<dbReference type="InterPro" id="IPR036396">
    <property type="entry name" value="Cyt_P450_sf"/>
</dbReference>
<dbReference type="Proteomes" id="UP001611162">
    <property type="component" value="Unassembled WGS sequence"/>
</dbReference>
<evidence type="ECO:0000256" key="2">
    <source>
        <dbReference type="RuleBase" id="RU000461"/>
    </source>
</evidence>
<dbReference type="Gene3D" id="1.10.630.10">
    <property type="entry name" value="Cytochrome P450"/>
    <property type="match status" value="1"/>
</dbReference>
<dbReference type="InterPro" id="IPR017972">
    <property type="entry name" value="Cyt_P450_CS"/>
</dbReference>
<dbReference type="RefSeq" id="WP_397613968.1">
    <property type="nucleotide sequence ID" value="NZ_JBIRRB010000009.1"/>
</dbReference>
<protein>
    <submittedName>
        <fullName evidence="3">Cytochrome P450</fullName>
    </submittedName>
</protein>
<keyword evidence="2" id="KW-0503">Monooxygenase</keyword>
<accession>A0ABW7T8D5</accession>
<dbReference type="PANTHER" id="PTHR46696:SF1">
    <property type="entry name" value="CYTOCHROME P450 YJIB-RELATED"/>
    <property type="match status" value="1"/>
</dbReference>
<sequence>MPESTEISPLTSAAVSAVFLTPGSPDLYPVMKRLRDEAPVFFSEELNMWIVSRYDDVARILKDPRRFPAATRSFILASYPPEVREILAATSTFSAPNMGFDDQPVHDRLRRPLTQYFSFRGVARLEERIRAIADRHLDGIPDRPPADLVESYARPLANSVVIELAGFPAGDRDRVLRGHRALNDFFFGRPAPDVQLDYAKDIRAWEEYLAGVIDERRRGRPGDDLISLLTRKVSQKEADYTDEELISLFSFDIITAGIRPSSFALINMCDELLRDRRRWEGLRAEPGRFDALFDETLRRSGLATGVFRATAADVEVEGVRIPAGSAVWALTASANRDERHFAAPDSFDPHRPHLGTSLHFSHGLHYCLGVNLARTVTRAGVAALMRRHPGMRRVAERTPVYEQGINVIAPARFTVEW</sequence>
<name>A0ABW7T8D5_9ACTN</name>
<dbReference type="EMBL" id="JBIRRB010000009">
    <property type="protein sequence ID" value="MFI0913791.1"/>
    <property type="molecule type" value="Genomic_DNA"/>
</dbReference>
<dbReference type="SUPFAM" id="SSF48264">
    <property type="entry name" value="Cytochrome P450"/>
    <property type="match status" value="1"/>
</dbReference>
<proteinExistence type="inferred from homology"/>
<keyword evidence="4" id="KW-1185">Reference proteome</keyword>
<gene>
    <name evidence="3" type="ORF">ACH4TF_25555</name>
</gene>
<evidence type="ECO:0000313" key="3">
    <source>
        <dbReference type="EMBL" id="MFI0913791.1"/>
    </source>
</evidence>